<dbReference type="InterPro" id="IPR008928">
    <property type="entry name" value="6-hairpin_glycosidase_sf"/>
</dbReference>
<gene>
    <name evidence="1" type="ORF">WMY93_009845</name>
</gene>
<name>A0AAW0P909_9GOBI</name>
<dbReference type="AlphaFoldDB" id="A0AAW0P909"/>
<reference evidence="2" key="1">
    <citation type="submission" date="2024-04" db="EMBL/GenBank/DDBJ databases">
        <title>Salinicola lusitanus LLJ914,a marine bacterium isolated from the Okinawa Trough.</title>
        <authorList>
            <person name="Li J."/>
        </authorList>
    </citation>
    <scope>NUCLEOTIDE SEQUENCE [LARGE SCALE GENOMIC DNA]</scope>
</reference>
<dbReference type="EMBL" id="JBBPFD010000007">
    <property type="protein sequence ID" value="KAK7918561.1"/>
    <property type="molecule type" value="Genomic_DNA"/>
</dbReference>
<organism evidence="1 2">
    <name type="scientific">Mugilogobius chulae</name>
    <name type="common">yellowstripe goby</name>
    <dbReference type="NCBI Taxonomy" id="88201"/>
    <lineage>
        <taxon>Eukaryota</taxon>
        <taxon>Metazoa</taxon>
        <taxon>Chordata</taxon>
        <taxon>Craniata</taxon>
        <taxon>Vertebrata</taxon>
        <taxon>Euteleostomi</taxon>
        <taxon>Actinopterygii</taxon>
        <taxon>Neopterygii</taxon>
        <taxon>Teleostei</taxon>
        <taxon>Neoteleostei</taxon>
        <taxon>Acanthomorphata</taxon>
        <taxon>Gobiaria</taxon>
        <taxon>Gobiiformes</taxon>
        <taxon>Gobioidei</taxon>
        <taxon>Gobiidae</taxon>
        <taxon>Gobionellinae</taxon>
        <taxon>Mugilogobius</taxon>
    </lineage>
</organism>
<dbReference type="SUPFAM" id="SSF48208">
    <property type="entry name" value="Six-hairpin glycosidases"/>
    <property type="match status" value="1"/>
</dbReference>
<evidence type="ECO:0000313" key="1">
    <source>
        <dbReference type="EMBL" id="KAK7918561.1"/>
    </source>
</evidence>
<protein>
    <submittedName>
        <fullName evidence="1">Uncharacterized protein</fullName>
    </submittedName>
</protein>
<accession>A0AAW0P909</accession>
<dbReference type="Proteomes" id="UP001460270">
    <property type="component" value="Unassembled WGS sequence"/>
</dbReference>
<proteinExistence type="predicted"/>
<dbReference type="InterPro" id="IPR024705">
    <property type="entry name" value="Ssp411"/>
</dbReference>
<sequence>MAEVRKSRPRPHLDTKMLASWNGLMLSAYARVGSVLGDKDLLERAEQAGNFLKEHLWDPERQTMLRSCYRGDQMEVEQINQTGELTKQAELTLVIHCSSPGHFSSPSLLIQVSSFCYPIAAP</sequence>
<dbReference type="PANTHER" id="PTHR42899">
    <property type="entry name" value="SPERMATOGENESIS-ASSOCIATED PROTEIN 20"/>
    <property type="match status" value="1"/>
</dbReference>
<evidence type="ECO:0000313" key="2">
    <source>
        <dbReference type="Proteomes" id="UP001460270"/>
    </source>
</evidence>
<comment type="caution">
    <text evidence="1">The sequence shown here is derived from an EMBL/GenBank/DDBJ whole genome shotgun (WGS) entry which is preliminary data.</text>
</comment>
<dbReference type="GO" id="GO:0005975">
    <property type="term" value="P:carbohydrate metabolic process"/>
    <property type="evidence" value="ECO:0007669"/>
    <property type="project" value="InterPro"/>
</dbReference>
<dbReference type="PANTHER" id="PTHR42899:SF1">
    <property type="entry name" value="SPERMATOGENESIS-ASSOCIATED PROTEIN 20"/>
    <property type="match status" value="1"/>
</dbReference>
<keyword evidence="2" id="KW-1185">Reference proteome</keyword>